<dbReference type="InterPro" id="IPR004000">
    <property type="entry name" value="Actin"/>
</dbReference>
<feature type="region of interest" description="Disordered" evidence="2">
    <location>
        <begin position="519"/>
        <end position="608"/>
    </location>
</feature>
<dbReference type="InterPro" id="IPR043129">
    <property type="entry name" value="ATPase_NBD"/>
</dbReference>
<dbReference type="Gene3D" id="3.30.420.40">
    <property type="match status" value="1"/>
</dbReference>
<dbReference type="Pfam" id="PF00022">
    <property type="entry name" value="Actin"/>
    <property type="match status" value="2"/>
</dbReference>
<name>A0AAV9H6F4_9PEZI</name>
<reference evidence="3" key="1">
    <citation type="journal article" date="2023" name="Mol. Phylogenet. Evol.">
        <title>Genome-scale phylogeny and comparative genomics of the fungal order Sordariales.</title>
        <authorList>
            <person name="Hensen N."/>
            <person name="Bonometti L."/>
            <person name="Westerberg I."/>
            <person name="Brannstrom I.O."/>
            <person name="Guillou S."/>
            <person name="Cros-Aarteil S."/>
            <person name="Calhoun S."/>
            <person name="Haridas S."/>
            <person name="Kuo A."/>
            <person name="Mondo S."/>
            <person name="Pangilinan J."/>
            <person name="Riley R."/>
            <person name="LaButti K."/>
            <person name="Andreopoulos B."/>
            <person name="Lipzen A."/>
            <person name="Chen C."/>
            <person name="Yan M."/>
            <person name="Daum C."/>
            <person name="Ng V."/>
            <person name="Clum A."/>
            <person name="Steindorff A."/>
            <person name="Ohm R.A."/>
            <person name="Martin F."/>
            <person name="Silar P."/>
            <person name="Natvig D.O."/>
            <person name="Lalanne C."/>
            <person name="Gautier V."/>
            <person name="Ament-Velasquez S.L."/>
            <person name="Kruys A."/>
            <person name="Hutchinson M.I."/>
            <person name="Powell A.J."/>
            <person name="Barry K."/>
            <person name="Miller A.N."/>
            <person name="Grigoriev I.V."/>
            <person name="Debuchy R."/>
            <person name="Gladieux P."/>
            <person name="Hiltunen Thoren M."/>
            <person name="Johannesson H."/>
        </authorList>
    </citation>
    <scope>NUCLEOTIDE SEQUENCE</scope>
    <source>
        <strain evidence="3">PSN324</strain>
    </source>
</reference>
<dbReference type="FunFam" id="3.90.640.10:FF:000066">
    <property type="entry name" value="Actin-related protein 8"/>
    <property type="match status" value="1"/>
</dbReference>
<keyword evidence="4" id="KW-1185">Reference proteome</keyword>
<reference evidence="3" key="2">
    <citation type="submission" date="2023-06" db="EMBL/GenBank/DDBJ databases">
        <authorList>
            <consortium name="Lawrence Berkeley National Laboratory"/>
            <person name="Mondo S.J."/>
            <person name="Hensen N."/>
            <person name="Bonometti L."/>
            <person name="Westerberg I."/>
            <person name="Brannstrom I.O."/>
            <person name="Guillou S."/>
            <person name="Cros-Aarteil S."/>
            <person name="Calhoun S."/>
            <person name="Haridas S."/>
            <person name="Kuo A."/>
            <person name="Pangilinan J."/>
            <person name="Riley R."/>
            <person name="Labutti K."/>
            <person name="Andreopoulos B."/>
            <person name="Lipzen A."/>
            <person name="Chen C."/>
            <person name="Yanf M."/>
            <person name="Daum C."/>
            <person name="Ng V."/>
            <person name="Clum A."/>
            <person name="Steindorff A."/>
            <person name="Ohm R."/>
            <person name="Martin F."/>
            <person name="Silar P."/>
            <person name="Natvig D."/>
            <person name="Lalanne C."/>
            <person name="Gautier V."/>
            <person name="Ament-Velasquez S.L."/>
            <person name="Kruys A."/>
            <person name="Hutchinson M.I."/>
            <person name="Powell A.J."/>
            <person name="Barry K."/>
            <person name="Miller A.N."/>
            <person name="Grigoriev I.V."/>
            <person name="Debuchy R."/>
            <person name="Gladieux P."/>
            <person name="Thoren M.H."/>
            <person name="Johannesson H."/>
        </authorList>
    </citation>
    <scope>NUCLEOTIDE SEQUENCE</scope>
    <source>
        <strain evidence="3">PSN324</strain>
    </source>
</reference>
<dbReference type="Gene3D" id="3.90.640.10">
    <property type="entry name" value="Actin, Chain A, domain 4"/>
    <property type="match status" value="1"/>
</dbReference>
<dbReference type="Proteomes" id="UP001321749">
    <property type="component" value="Unassembled WGS sequence"/>
</dbReference>
<organism evidence="3 4">
    <name type="scientific">Cladorrhinum samala</name>
    <dbReference type="NCBI Taxonomy" id="585594"/>
    <lineage>
        <taxon>Eukaryota</taxon>
        <taxon>Fungi</taxon>
        <taxon>Dikarya</taxon>
        <taxon>Ascomycota</taxon>
        <taxon>Pezizomycotina</taxon>
        <taxon>Sordariomycetes</taxon>
        <taxon>Sordariomycetidae</taxon>
        <taxon>Sordariales</taxon>
        <taxon>Podosporaceae</taxon>
        <taxon>Cladorrhinum</taxon>
    </lineage>
</organism>
<evidence type="ECO:0000256" key="1">
    <source>
        <dbReference type="RuleBase" id="RU000487"/>
    </source>
</evidence>
<gene>
    <name evidence="3" type="ORF">QBC42DRAFT_55309</name>
</gene>
<evidence type="ECO:0000313" key="4">
    <source>
        <dbReference type="Proteomes" id="UP001321749"/>
    </source>
</evidence>
<proteinExistence type="inferred from homology"/>
<dbReference type="CDD" id="cd10206">
    <property type="entry name" value="ASKHA_NBD_Arp8-like"/>
    <property type="match status" value="1"/>
</dbReference>
<dbReference type="AlphaFoldDB" id="A0AAV9H6F4"/>
<feature type="compositionally biased region" description="Polar residues" evidence="2">
    <location>
        <begin position="545"/>
        <end position="554"/>
    </location>
</feature>
<dbReference type="SMART" id="SM00268">
    <property type="entry name" value="ACTIN"/>
    <property type="match status" value="1"/>
</dbReference>
<protein>
    <submittedName>
        <fullName evidence="3">Actin-related protein 8</fullName>
    </submittedName>
</protein>
<dbReference type="Gene3D" id="3.30.420.580">
    <property type="match status" value="1"/>
</dbReference>
<comment type="caution">
    <text evidence="3">The sequence shown here is derived from an EMBL/GenBank/DDBJ whole genome shotgun (WGS) entry which is preliminary data.</text>
</comment>
<dbReference type="PANTHER" id="PTHR11937">
    <property type="entry name" value="ACTIN"/>
    <property type="match status" value="1"/>
</dbReference>
<dbReference type="FunFam" id="3.30.420.40:FF:000232">
    <property type="entry name" value="Actin-related protein 8"/>
    <property type="match status" value="1"/>
</dbReference>
<accession>A0AAV9H6F4</accession>
<dbReference type="EMBL" id="MU865185">
    <property type="protein sequence ID" value="KAK4456634.1"/>
    <property type="molecule type" value="Genomic_DNA"/>
</dbReference>
<comment type="similarity">
    <text evidence="1">Belongs to the actin family.</text>
</comment>
<evidence type="ECO:0000313" key="3">
    <source>
        <dbReference type="EMBL" id="KAK4456634.1"/>
    </source>
</evidence>
<sequence>MVGKVSERVLLREGLERTDNGMKQTSWPDVPPINQKNYYTDYMKRDDQILSFRLAAEASRDRLVQNAKDRDRALNNNTNGDVSFAIDDLQGDDSAPSATYLDPSKIIVIHPGSQNLRLGYASDALPKSIPMVLATKYPQTEAEQYEALPRRKFEERSMDLQHGEEWSKKYQKMCNELKVDMRANKRKVLPNSKDLVVNFNRRTEPEIISQHNDPLQVEWTDVGTLEDPKSTSAVFIGHQAQRVPDDSNPKFKLWRPIQHGWLNESEYPTKAHLFNDLETILDRAFRWELGLKKSTELKQYSCVIIIPDLYDKKYVEELLHLCVEWFDFSRVSFIQESMAATFGAGYTQACVVDVGAQKTSITCVEDGLCIEDSRVNLKFGGYDVTETFMKMMLYDNFPYQDINLRRRYDFMLAEELKMKYCTLSQANISVQVYDFHLRAPNQPTRKYQFKCYDEVILSPMGFYDPTIFDNSTKLHKRRELIERSYNAYDVEQPDDPTSAAQLAILALTQPSVMQTTVNLPAPGEVATPSKERTQPFNFLSRPDAASTTPGTSKAPSPAPDGTSTPVPAPYLFGSSTRDNGSPAPLGRNGGTPAPTNGTAVLPTTAFDNLPPLQRTAKELATERDSVLPIAPLDIAIMTSIQNAAKGDEKKVRELLGSVMVVGGGAKIPHFGTFLEEKLKARRPDLADRILVSRSAKEMDEQVVTWKGASVFAKLPTNDSWITNYEYKMLGSRVIYHKVLWQY</sequence>
<dbReference type="SUPFAM" id="SSF53067">
    <property type="entry name" value="Actin-like ATPase domain"/>
    <property type="match status" value="2"/>
</dbReference>
<evidence type="ECO:0000256" key="2">
    <source>
        <dbReference type="SAM" id="MobiDB-lite"/>
    </source>
</evidence>